<proteinExistence type="predicted"/>
<feature type="compositionally biased region" description="Polar residues" evidence="1">
    <location>
        <begin position="1183"/>
        <end position="1210"/>
    </location>
</feature>
<keyword evidence="3" id="KW-1185">Reference proteome</keyword>
<reference evidence="2 3" key="1">
    <citation type="submission" date="2017-12" db="EMBL/GenBank/DDBJ databases">
        <title>Comparative genomics of Botrytis spp.</title>
        <authorList>
            <person name="Valero-Jimenez C.A."/>
            <person name="Tapia P."/>
            <person name="Veloso J."/>
            <person name="Silva-Moreno E."/>
            <person name="Staats M."/>
            <person name="Valdes J.H."/>
            <person name="Van Kan J.A.L."/>
        </authorList>
    </citation>
    <scope>NUCLEOTIDE SEQUENCE [LARGE SCALE GENOMIC DNA]</scope>
    <source>
        <strain evidence="2 3">MUCL435</strain>
    </source>
</reference>
<feature type="compositionally biased region" description="Low complexity" evidence="1">
    <location>
        <begin position="1348"/>
        <end position="1370"/>
    </location>
</feature>
<feature type="compositionally biased region" description="Basic and acidic residues" evidence="1">
    <location>
        <begin position="923"/>
        <end position="933"/>
    </location>
</feature>
<feature type="compositionally biased region" description="Polar residues" evidence="1">
    <location>
        <begin position="866"/>
        <end position="883"/>
    </location>
</feature>
<protein>
    <submittedName>
        <fullName evidence="2">Uncharacterized protein</fullName>
    </submittedName>
</protein>
<evidence type="ECO:0000256" key="1">
    <source>
        <dbReference type="SAM" id="MobiDB-lite"/>
    </source>
</evidence>
<name>A0A4S8RFV7_9HELO</name>
<feature type="compositionally biased region" description="Polar residues" evidence="1">
    <location>
        <begin position="227"/>
        <end position="243"/>
    </location>
</feature>
<feature type="compositionally biased region" description="Polar residues" evidence="1">
    <location>
        <begin position="1144"/>
        <end position="1154"/>
    </location>
</feature>
<dbReference type="EMBL" id="PQXL01000051">
    <property type="protein sequence ID" value="THV53429.1"/>
    <property type="molecule type" value="Genomic_DNA"/>
</dbReference>
<sequence>MSYPDYLNDMESQLASYLGEDPPTFSSNKNPTVPAPADSLEELSFDANGQFTWDDLLMEEGIETNSPPAGTWEWDPSQADFYMNETIAPPAVDETSSRKPAQSPRREEETPIIVESDNTNEQPFAALSEPEAQLEENMNIPDDDSLFGGSTSDDIEIPEITEGNQAEAMAQEANSTLELVADIPQNVDSAASAPISPGANLNNVSADNDNDSLFGDADESGLGDGSQPPQNKSPTGNNASNGTPADHVDDLFGSEFGADFEAELEAELKKDSAKAGAHPVAKHTGLHLPDPPRAIANPQGLHLPAPPRNLVAPQQPHLSEPLRMVNNPQGLHLPDPPRTVASSQELNFSVLAPEVANPQGLHLPSPPPVTVAQQSRVDTPAQEETGAQEDEATTRRRRVRASRIPRSDMSQPKGRGQAGKVLTQLSGPAPSKLPDTAPSSFSGADNAAEKVTHLPRWAFGKYTTFGKPVAGSRYRKPNNSVQNPIPVEDEQESMESTNELVNTHSQDTAQPDTKMVGAIDLTSDAGDDIVMEDSVRESQNATFDNGQNSVLPYGNFQIPISDNEMEATYGDDQFPNFPGELNFPPATDDAVPAPEVQAYQSHISAALDIVPPVAPQYGVPPPRMEDFSLYGQAPSARSCSVHPVQLNNVQGMDTSIPQSPYATGQVSTQGYQPMHQPMQNDNYEAGIQYGQGDGMVQATPADIRGSNSSGLDGSRPTKRLSHERAEYSDPRVLMTYSEFKQIFPQEPTRGCFEVAIQNELAADAAIVARGGIPPQRPTIRKSIICIWDQVQHLNRIRAVNGEKLFEPKPNAHKRPEAFKESLRRKRQERGEISESEESDMEPETKRLRFAQQPTQMAPSLGEQYGERSSQIRSIQPKNPQGSANVPHLPPSHGSPQAPHSQNMSQAPAMHIHQPFAQPAKRKMVPEQRERFESAEQEMGPTAKRPRNDTPSYQAIEPMTNQSMAKQFQDYVSERQSEYLKLRMPELRQLCKTREVQHRNFNGLMKGGLVGLLVGQDVSRHPVHSQIHHQAQARVATGRGHPTRGVGRMGRINPPAVTVNHAQQQARAPDGLGMRQDPPRPNFGPVNGMESSYGQQGPLMVRPTPSNNANRPRFVGNGNPVQPSRFVGRAQQLPMSGNARGLANNGGQPLANTRQPPGFSQPGHGSMINQSQGNLYGLSRLPVSGQNSGYNNSGIQSSLNGGRNNHTNPNASVPAYGIAGDFGSGIYPPAVDDRRRKPRIQGQDVSSRVPRGNRRSIPKPAMNVPQPVMHAPQPAMNNTARRYTTTLQHMAGSASGNIPMDHQAHTLGGSQIPRPAPAPRGNMEGDLRQFMQNHPQGGIYPAPMQSLPQGAHQQHGAAQSSRPPYSGPPRGNRFDGQQPGPAPWR</sequence>
<dbReference type="Proteomes" id="UP000308671">
    <property type="component" value="Unassembled WGS sequence"/>
</dbReference>
<comment type="caution">
    <text evidence="2">The sequence shown here is derived from an EMBL/GenBank/DDBJ whole genome shotgun (WGS) entry which is preliminary data.</text>
</comment>
<feature type="compositionally biased region" description="Polar residues" evidence="1">
    <location>
        <begin position="893"/>
        <end position="905"/>
    </location>
</feature>
<feature type="region of interest" description="Disordered" evidence="1">
    <location>
        <begin position="88"/>
        <end position="122"/>
    </location>
</feature>
<feature type="region of interest" description="Disordered" evidence="1">
    <location>
        <begin position="704"/>
        <end position="724"/>
    </location>
</feature>
<feature type="region of interest" description="Disordered" evidence="1">
    <location>
        <begin position="1291"/>
        <end position="1384"/>
    </location>
</feature>
<feature type="region of interest" description="Disordered" evidence="1">
    <location>
        <begin position="1136"/>
        <end position="1273"/>
    </location>
</feature>
<organism evidence="2 3">
    <name type="scientific">Botrytis galanthina</name>
    <dbReference type="NCBI Taxonomy" id="278940"/>
    <lineage>
        <taxon>Eukaryota</taxon>
        <taxon>Fungi</taxon>
        <taxon>Dikarya</taxon>
        <taxon>Ascomycota</taxon>
        <taxon>Pezizomycotina</taxon>
        <taxon>Leotiomycetes</taxon>
        <taxon>Helotiales</taxon>
        <taxon>Sclerotiniaceae</taxon>
        <taxon>Botrytis</taxon>
    </lineage>
</organism>
<gene>
    <name evidence="2" type="ORF">BGAL_0051g00260</name>
</gene>
<feature type="region of interest" description="Disordered" evidence="1">
    <location>
        <begin position="1068"/>
        <end position="1094"/>
    </location>
</feature>
<evidence type="ECO:0000313" key="3">
    <source>
        <dbReference type="Proteomes" id="UP000308671"/>
    </source>
</evidence>
<evidence type="ECO:0000313" key="2">
    <source>
        <dbReference type="EMBL" id="THV53429.1"/>
    </source>
</evidence>
<dbReference type="OrthoDB" id="3554758at2759"/>
<feature type="region of interest" description="Disordered" evidence="1">
    <location>
        <begin position="189"/>
        <end position="444"/>
    </location>
</feature>
<feature type="region of interest" description="Disordered" evidence="1">
    <location>
        <begin position="806"/>
        <end position="950"/>
    </location>
</feature>
<feature type="region of interest" description="Disordered" evidence="1">
    <location>
        <begin position="12"/>
        <end position="39"/>
    </location>
</feature>
<accession>A0A4S8RFV7</accession>